<feature type="domain" description="PEP-utilising enzyme mobile" evidence="1">
    <location>
        <begin position="505"/>
        <end position="575"/>
    </location>
</feature>
<dbReference type="AlphaFoldDB" id="A0A239A5L2"/>
<dbReference type="Gene3D" id="3.50.30.10">
    <property type="entry name" value="Phosphohistidine domain"/>
    <property type="match status" value="1"/>
</dbReference>
<evidence type="ECO:0000313" key="3">
    <source>
        <dbReference type="Proteomes" id="UP000198348"/>
    </source>
</evidence>
<keyword evidence="2" id="KW-0808">Transferase</keyword>
<organism evidence="2 3">
    <name type="scientific">Haloechinothrix alba</name>
    <dbReference type="NCBI Taxonomy" id="664784"/>
    <lineage>
        <taxon>Bacteria</taxon>
        <taxon>Bacillati</taxon>
        <taxon>Actinomycetota</taxon>
        <taxon>Actinomycetes</taxon>
        <taxon>Pseudonocardiales</taxon>
        <taxon>Pseudonocardiaceae</taxon>
        <taxon>Haloechinothrix</taxon>
    </lineage>
</organism>
<dbReference type="OrthoDB" id="9765468at2"/>
<dbReference type="RefSeq" id="WP_089303324.1">
    <property type="nucleotide sequence ID" value="NZ_FZNW01000031.1"/>
</dbReference>
<protein>
    <submittedName>
        <fullName evidence="2">Pyruvate, water dikinase</fullName>
    </submittedName>
</protein>
<dbReference type="SUPFAM" id="SSF52009">
    <property type="entry name" value="Phosphohistidine domain"/>
    <property type="match status" value="1"/>
</dbReference>
<dbReference type="PANTHER" id="PTHR43615">
    <property type="entry name" value="PHOSPHOENOLPYRUVATE SYNTHASE-RELATED"/>
    <property type="match status" value="1"/>
</dbReference>
<dbReference type="InterPro" id="IPR051549">
    <property type="entry name" value="PEP_Utilizing_Enz"/>
</dbReference>
<evidence type="ECO:0000313" key="2">
    <source>
        <dbReference type="EMBL" id="SNR90915.1"/>
    </source>
</evidence>
<evidence type="ECO:0000259" key="1">
    <source>
        <dbReference type="Pfam" id="PF00391"/>
    </source>
</evidence>
<keyword evidence="2" id="KW-0670">Pyruvate</keyword>
<keyword evidence="2" id="KW-0418">Kinase</keyword>
<proteinExistence type="predicted"/>
<dbReference type="PANTHER" id="PTHR43615:SF1">
    <property type="entry name" value="PPDK_N DOMAIN-CONTAINING PROTEIN"/>
    <property type="match status" value="1"/>
</dbReference>
<reference evidence="3" key="1">
    <citation type="submission" date="2017-06" db="EMBL/GenBank/DDBJ databases">
        <authorList>
            <person name="Varghese N."/>
            <person name="Submissions S."/>
        </authorList>
    </citation>
    <scope>NUCLEOTIDE SEQUENCE [LARGE SCALE GENOMIC DNA]</scope>
    <source>
        <strain evidence="3">DSM 45207</strain>
    </source>
</reference>
<gene>
    <name evidence="2" type="ORF">SAMN06265360_13110</name>
</gene>
<dbReference type="Pfam" id="PF00391">
    <property type="entry name" value="PEP-utilizers"/>
    <property type="match status" value="1"/>
</dbReference>
<dbReference type="InterPro" id="IPR036637">
    <property type="entry name" value="Phosphohistidine_dom_sf"/>
</dbReference>
<sequence>MDRWLTDTATSPRFPLFTRANADEVGPEPFPPLTWTLAWEQAAVPGTVDAWVNLGAFRREEFAEPVAEVYGCWGGYLYNQVSIGRVFGQRAPGANPDDIDRMYFGSNPEVPAYVPHPGDSDEECSEAVGQVLAAALSAERLPYAEDLVAESRSWRTARPDFARLKDHELVAHGRAACERLRRAWDVYIQVVINASVGPAAIHAIASGVGRPEHAVAAVTAVGDVESARMNRQVWDLSRLVRGSSELTDAFDAGTAGLLSRLAAPSASSETPEFLARIRAFLTEFGHRGPNEYDLASDTWETRPVIVLNMIDRIREQGDGQSPERRVGIGASMRDKAIAELEDLAASDAQTSATLAAAIRSSHLFYRMREACKDALVRAVHEVRLPFVELGRRAEAREDIVAAHHVFQLCEAELDAFVRDPEEWEGLLANRAAEFAKLADRVPPYTVMHGVEVPPISSWPVRGAASPTRSDVAEERGALQGVAASPGVAVGQARVVGDLSEVEELNPGEVLVCASTDPSWTPLLMAAAAVVCAVGAQGSHAAIISRELGVPCVVSVRQALHEIRTGDRLTVDGSAGTVIVNTASAP</sequence>
<dbReference type="EMBL" id="FZNW01000031">
    <property type="protein sequence ID" value="SNR90915.1"/>
    <property type="molecule type" value="Genomic_DNA"/>
</dbReference>
<name>A0A239A5L2_9PSEU</name>
<accession>A0A239A5L2</accession>
<dbReference type="GO" id="GO:0016301">
    <property type="term" value="F:kinase activity"/>
    <property type="evidence" value="ECO:0007669"/>
    <property type="project" value="UniProtKB-KW"/>
</dbReference>
<keyword evidence="3" id="KW-1185">Reference proteome</keyword>
<dbReference type="Proteomes" id="UP000198348">
    <property type="component" value="Unassembled WGS sequence"/>
</dbReference>
<dbReference type="InterPro" id="IPR008279">
    <property type="entry name" value="PEP-util_enz_mobile_dom"/>
</dbReference>